<dbReference type="PROSITE" id="PS51782">
    <property type="entry name" value="LYSM"/>
    <property type="match status" value="1"/>
</dbReference>
<sequence>MKGKKVNMTRSRHTSKRKLTKLQARFLKIGLAVIAILLLCIVAVRNERVQGRLISSFGDNQKLQKQEYERQKAIATSKYGSTSTTASSSTKESEKAAESDDSTTKAPSSQENSAKSSSSTKKKATDSGNYTTYTVRSGDYLSTIAAKYNTTVQELMELNDLSSSSVNAGEVLKVPATTSTTSSATDTATSSTATQNTQTQSSQTTQSATNTYQDDDEY</sequence>
<dbReference type="STRING" id="1423724.FC32_GL000145"/>
<feature type="compositionally biased region" description="Low complexity" evidence="1">
    <location>
        <begin position="176"/>
        <end position="211"/>
    </location>
</feature>
<keyword evidence="4" id="KW-1185">Reference proteome</keyword>
<accession>A0A0R1TWE7</accession>
<evidence type="ECO:0000259" key="2">
    <source>
        <dbReference type="PROSITE" id="PS51782"/>
    </source>
</evidence>
<feature type="region of interest" description="Disordered" evidence="1">
    <location>
        <begin position="175"/>
        <end position="218"/>
    </location>
</feature>
<dbReference type="SMART" id="SM00257">
    <property type="entry name" value="LysM"/>
    <property type="match status" value="1"/>
</dbReference>
<dbReference type="GO" id="GO:0008932">
    <property type="term" value="F:lytic endotransglycosylase activity"/>
    <property type="evidence" value="ECO:0007669"/>
    <property type="project" value="TreeGrafter"/>
</dbReference>
<evidence type="ECO:0000313" key="4">
    <source>
        <dbReference type="Proteomes" id="UP000051324"/>
    </source>
</evidence>
<feature type="region of interest" description="Disordered" evidence="1">
    <location>
        <begin position="76"/>
        <end position="132"/>
    </location>
</feature>
<feature type="domain" description="LysM" evidence="2">
    <location>
        <begin position="131"/>
        <end position="174"/>
    </location>
</feature>
<dbReference type="PANTHER" id="PTHR33734">
    <property type="entry name" value="LYSM DOMAIN-CONTAINING GPI-ANCHORED PROTEIN 2"/>
    <property type="match status" value="1"/>
</dbReference>
<dbReference type="Proteomes" id="UP000051324">
    <property type="component" value="Unassembled WGS sequence"/>
</dbReference>
<dbReference type="eggNOG" id="COG1388">
    <property type="taxonomic scope" value="Bacteria"/>
</dbReference>
<evidence type="ECO:0000256" key="1">
    <source>
        <dbReference type="SAM" id="MobiDB-lite"/>
    </source>
</evidence>
<name>A0A0R1TWE7_9LACO</name>
<dbReference type="SUPFAM" id="SSF54106">
    <property type="entry name" value="LysM domain"/>
    <property type="match status" value="1"/>
</dbReference>
<dbReference type="PATRIC" id="fig|1423724.4.peg.153"/>
<dbReference type="Gene3D" id="3.10.350.10">
    <property type="entry name" value="LysM domain"/>
    <property type="match status" value="1"/>
</dbReference>
<organism evidence="3 4">
    <name type="scientific">Ligilactobacillus apodemi DSM 16634 = JCM 16172</name>
    <dbReference type="NCBI Taxonomy" id="1423724"/>
    <lineage>
        <taxon>Bacteria</taxon>
        <taxon>Bacillati</taxon>
        <taxon>Bacillota</taxon>
        <taxon>Bacilli</taxon>
        <taxon>Lactobacillales</taxon>
        <taxon>Lactobacillaceae</taxon>
        <taxon>Ligilactobacillus</taxon>
    </lineage>
</organism>
<reference evidence="3 4" key="1">
    <citation type="journal article" date="2015" name="Genome Announc.">
        <title>Expanding the biotechnology potential of lactobacilli through comparative genomics of 213 strains and associated genera.</title>
        <authorList>
            <person name="Sun Z."/>
            <person name="Harris H.M."/>
            <person name="McCann A."/>
            <person name="Guo C."/>
            <person name="Argimon S."/>
            <person name="Zhang W."/>
            <person name="Yang X."/>
            <person name="Jeffery I.B."/>
            <person name="Cooney J.C."/>
            <person name="Kagawa T.F."/>
            <person name="Liu W."/>
            <person name="Song Y."/>
            <person name="Salvetti E."/>
            <person name="Wrobel A."/>
            <person name="Rasinkangas P."/>
            <person name="Parkhill J."/>
            <person name="Rea M.C."/>
            <person name="O'Sullivan O."/>
            <person name="Ritari J."/>
            <person name="Douillard F.P."/>
            <person name="Paul Ross R."/>
            <person name="Yang R."/>
            <person name="Briner A.E."/>
            <person name="Felis G.E."/>
            <person name="de Vos W.M."/>
            <person name="Barrangou R."/>
            <person name="Klaenhammer T.R."/>
            <person name="Caufield P.W."/>
            <person name="Cui Y."/>
            <person name="Zhang H."/>
            <person name="O'Toole P.W."/>
        </authorList>
    </citation>
    <scope>NUCLEOTIDE SEQUENCE [LARGE SCALE GENOMIC DNA]</scope>
    <source>
        <strain evidence="3 4">DSM 16634</strain>
    </source>
</reference>
<gene>
    <name evidence="3" type="ORF">FC32_GL000145</name>
</gene>
<dbReference type="PANTHER" id="PTHR33734:SF22">
    <property type="entry name" value="MEMBRANE-BOUND LYTIC MUREIN TRANSGLYCOSYLASE D"/>
    <property type="match status" value="1"/>
</dbReference>
<dbReference type="InterPro" id="IPR018392">
    <property type="entry name" value="LysM"/>
</dbReference>
<proteinExistence type="predicted"/>
<comment type="caution">
    <text evidence="3">The sequence shown here is derived from an EMBL/GenBank/DDBJ whole genome shotgun (WGS) entry which is preliminary data.</text>
</comment>
<dbReference type="AlphaFoldDB" id="A0A0R1TWE7"/>
<dbReference type="EMBL" id="AZFT01000043">
    <property type="protein sequence ID" value="KRL85102.1"/>
    <property type="molecule type" value="Genomic_DNA"/>
</dbReference>
<dbReference type="CDD" id="cd00118">
    <property type="entry name" value="LysM"/>
    <property type="match status" value="1"/>
</dbReference>
<feature type="compositionally biased region" description="Low complexity" evidence="1">
    <location>
        <begin position="76"/>
        <end position="90"/>
    </location>
</feature>
<dbReference type="Pfam" id="PF01476">
    <property type="entry name" value="LysM"/>
    <property type="match status" value="1"/>
</dbReference>
<evidence type="ECO:0000313" key="3">
    <source>
        <dbReference type="EMBL" id="KRL85102.1"/>
    </source>
</evidence>
<protein>
    <recommendedName>
        <fullName evidence="2">LysM domain-containing protein</fullName>
    </recommendedName>
</protein>
<dbReference type="InterPro" id="IPR036779">
    <property type="entry name" value="LysM_dom_sf"/>
</dbReference>
<dbReference type="OrthoDB" id="9779340at2"/>